<feature type="non-terminal residue" evidence="2">
    <location>
        <position position="1"/>
    </location>
</feature>
<gene>
    <name evidence="2" type="ORF">AVDCRST_MAG89-3884</name>
</gene>
<organism evidence="2">
    <name type="scientific">uncultured Gemmatimonadota bacterium</name>
    <dbReference type="NCBI Taxonomy" id="203437"/>
    <lineage>
        <taxon>Bacteria</taxon>
        <taxon>Pseudomonadati</taxon>
        <taxon>Gemmatimonadota</taxon>
        <taxon>environmental samples</taxon>
    </lineage>
</organism>
<proteinExistence type="predicted"/>
<feature type="region of interest" description="Disordered" evidence="1">
    <location>
        <begin position="1"/>
        <end position="154"/>
    </location>
</feature>
<dbReference type="AlphaFoldDB" id="A0A6J4MLN8"/>
<protein>
    <submittedName>
        <fullName evidence="2">Uncharacterized protein</fullName>
    </submittedName>
</protein>
<accession>A0A6J4MLN8</accession>
<feature type="region of interest" description="Disordered" evidence="1">
    <location>
        <begin position="163"/>
        <end position="182"/>
    </location>
</feature>
<feature type="compositionally biased region" description="Gly residues" evidence="1">
    <location>
        <begin position="103"/>
        <end position="125"/>
    </location>
</feature>
<evidence type="ECO:0000313" key="2">
    <source>
        <dbReference type="EMBL" id="CAA9363150.1"/>
    </source>
</evidence>
<dbReference type="EMBL" id="CADCTV010000818">
    <property type="protein sequence ID" value="CAA9363150.1"/>
    <property type="molecule type" value="Genomic_DNA"/>
</dbReference>
<sequence>ADREPVRNALRAVGHGHPRGADPGLKLADRGDLQPAGPRHRPHAHPQRAHRRPGARGRPHDAGRGAAAALRPAFAHRPPRKAADQRHAPAVHGHGHLHRHQRGAGGGGRGGRGVRLGGAGAGNGRRGAAVLVQPAADPGKPPRLHLRGRGNGVREGVRRALRPGGAAIQPGGAPAAAVEAAL</sequence>
<reference evidence="2" key="1">
    <citation type="submission" date="2020-02" db="EMBL/GenBank/DDBJ databases">
        <authorList>
            <person name="Meier V. D."/>
        </authorList>
    </citation>
    <scope>NUCLEOTIDE SEQUENCE</scope>
    <source>
        <strain evidence="2">AVDCRST_MAG89</strain>
    </source>
</reference>
<feature type="compositionally biased region" description="Basic residues" evidence="1">
    <location>
        <begin position="38"/>
        <end position="57"/>
    </location>
</feature>
<evidence type="ECO:0000256" key="1">
    <source>
        <dbReference type="SAM" id="MobiDB-lite"/>
    </source>
</evidence>
<feature type="non-terminal residue" evidence="2">
    <location>
        <position position="182"/>
    </location>
</feature>
<feature type="compositionally biased region" description="Basic residues" evidence="1">
    <location>
        <begin position="93"/>
        <end position="102"/>
    </location>
</feature>
<feature type="compositionally biased region" description="Low complexity" evidence="1">
    <location>
        <begin position="64"/>
        <end position="76"/>
    </location>
</feature>
<name>A0A6J4MLN8_9BACT</name>